<dbReference type="GO" id="GO:0043565">
    <property type="term" value="F:sequence-specific DNA binding"/>
    <property type="evidence" value="ECO:0007669"/>
    <property type="project" value="TreeGrafter"/>
</dbReference>
<reference evidence="10" key="1">
    <citation type="submission" date="2014-02" db="EMBL/GenBank/DDBJ databases">
        <authorList>
            <person name="Genoscope - CEA"/>
        </authorList>
    </citation>
    <scope>NUCLEOTIDE SEQUENCE</scope>
    <source>
        <strain evidence="10">LS3</strain>
    </source>
</reference>
<keyword evidence="5" id="KW-0238">DNA-binding</keyword>
<dbReference type="EMBL" id="HG937693">
    <property type="protein sequence ID" value="CDP33974.1"/>
    <property type="molecule type" value="Genomic_DNA"/>
</dbReference>
<dbReference type="GO" id="GO:0000981">
    <property type="term" value="F:DNA-binding transcription factor activity, RNA polymerase II-specific"/>
    <property type="evidence" value="ECO:0007669"/>
    <property type="project" value="InterPro"/>
</dbReference>
<dbReference type="GO" id="GO:0005634">
    <property type="term" value="C:nucleus"/>
    <property type="evidence" value="ECO:0007669"/>
    <property type="project" value="UniProtKB-SubCell"/>
</dbReference>
<dbReference type="InterPro" id="IPR001138">
    <property type="entry name" value="Zn2Cys6_DnaBD"/>
</dbReference>
<dbReference type="SUPFAM" id="SSF57701">
    <property type="entry name" value="Zn2/Cys6 DNA-binding domain"/>
    <property type="match status" value="1"/>
</dbReference>
<feature type="compositionally biased region" description="Pro residues" evidence="8">
    <location>
        <begin position="733"/>
        <end position="743"/>
    </location>
</feature>
<dbReference type="SMART" id="SM00906">
    <property type="entry name" value="Fungal_trans"/>
    <property type="match status" value="1"/>
</dbReference>
<dbReference type="GO" id="GO:0045944">
    <property type="term" value="P:positive regulation of transcription by RNA polymerase II"/>
    <property type="evidence" value="ECO:0007669"/>
    <property type="project" value="TreeGrafter"/>
</dbReference>
<organism evidence="10">
    <name type="scientific">Blastobotrys adeninivorans</name>
    <name type="common">Yeast</name>
    <name type="synonym">Arxula adeninivorans</name>
    <dbReference type="NCBI Taxonomy" id="409370"/>
    <lineage>
        <taxon>Eukaryota</taxon>
        <taxon>Fungi</taxon>
        <taxon>Dikarya</taxon>
        <taxon>Ascomycota</taxon>
        <taxon>Saccharomycotina</taxon>
        <taxon>Dipodascomycetes</taxon>
        <taxon>Dipodascales</taxon>
        <taxon>Trichomonascaceae</taxon>
        <taxon>Blastobotrys</taxon>
    </lineage>
</organism>
<dbReference type="AlphaFoldDB" id="A0A060SZM7"/>
<evidence type="ECO:0000313" key="10">
    <source>
        <dbReference type="EMBL" id="CDP33974.1"/>
    </source>
</evidence>
<dbReference type="Gene3D" id="4.10.240.10">
    <property type="entry name" value="Zn(2)-C6 fungal-type DNA-binding domain"/>
    <property type="match status" value="1"/>
</dbReference>
<evidence type="ECO:0000256" key="8">
    <source>
        <dbReference type="SAM" id="MobiDB-lite"/>
    </source>
</evidence>
<evidence type="ECO:0000256" key="6">
    <source>
        <dbReference type="ARBA" id="ARBA00023163"/>
    </source>
</evidence>
<evidence type="ECO:0000256" key="2">
    <source>
        <dbReference type="ARBA" id="ARBA00022723"/>
    </source>
</evidence>
<feature type="compositionally biased region" description="Low complexity" evidence="8">
    <location>
        <begin position="635"/>
        <end position="667"/>
    </location>
</feature>
<feature type="region of interest" description="Disordered" evidence="8">
    <location>
        <begin position="627"/>
        <end position="681"/>
    </location>
</feature>
<dbReference type="CDD" id="cd00067">
    <property type="entry name" value="GAL4"/>
    <property type="match status" value="1"/>
</dbReference>
<evidence type="ECO:0000256" key="4">
    <source>
        <dbReference type="ARBA" id="ARBA00023015"/>
    </source>
</evidence>
<sequence length="784" mass="88313">MSEPTPNWVEITSAPSDMEHSRKRRKRVTRACDECRRKKVRCDGKMPCNHCSAYSYDCTYDQPSSRRKVVDKTDSVKLRNAEVILEALLPGVDVLSSTTDVSPIIDQIKSGVPLRQVCQNFSKNGAISSSRPSDIVLRMANSGGALSNPDTHVSPSLLSPQSTEDNDYKVDLPPKHVAIQLIESVWENACVLFRFYHRPSFIRDMDLLYETDPEDYSGKQLKILPLAYSVLAVGVLFSMDRCHELGIKDASEGYRYFTAAKKMLDITDCRDVYSIQSVVMMILFLQCSSRLSTCYSYIGIALRAALRLGLHRKVNHSFNPIELETRKRLFWAIRKMDIYVNSMLGLPRGISDNDFDQEMPAEIDDENITEDGYYPQKDGKLSSSAISNSHTRLMTILGHIISEIYPVKRINTPTAFYEKIDKLEAEITEWYDSVPTYMRPGADVPLEYLKANRLLSLTYCYTQIILYRPFIHYCSPNLRGEGNNRARLLGFKCINVARRAIHLADDLVSKKLLNGAYWFSVYTIFFSVACLVYYIHENSFADPGRCAELSKDAELGRNTLAVLKDSSMTASRTHNLLMGMFRQLNRQTSQQGEQPAIYSVCHASNLDITKIEDELEKSSYRPMATADMLGSLNDTNGSNSQQGGLNNNNNNSYPDNNTNGNNTNTNGAMPPSSGQVYDGAEETPYSYMPGLMDQVDQQLFGRFLPPYMMQNVNDASYSGGIYPDPMVQSQPQQPQPQPQPQPQQPQQMAPPQGQGSLFSPQSWDDFFNQNADLSGLNYGDMGQF</sequence>
<feature type="domain" description="Zn(2)-C6 fungal-type" evidence="9">
    <location>
        <begin position="31"/>
        <end position="60"/>
    </location>
</feature>
<name>A0A060SZM7_BLAAD</name>
<dbReference type="PANTHER" id="PTHR47540:SF1">
    <property type="entry name" value="ACTIVATOR OF STRESS GENES 1-RELATED"/>
    <property type="match status" value="1"/>
</dbReference>
<dbReference type="PhylomeDB" id="A0A060SZM7"/>
<dbReference type="Pfam" id="PF04082">
    <property type="entry name" value="Fungal_trans"/>
    <property type="match status" value="1"/>
</dbReference>
<feature type="region of interest" description="Disordered" evidence="8">
    <location>
        <begin position="1"/>
        <end position="25"/>
    </location>
</feature>
<protein>
    <submittedName>
        <fullName evidence="10">ARAD1C01848p</fullName>
    </submittedName>
</protein>
<dbReference type="GO" id="GO:0006351">
    <property type="term" value="P:DNA-templated transcription"/>
    <property type="evidence" value="ECO:0007669"/>
    <property type="project" value="InterPro"/>
</dbReference>
<dbReference type="GO" id="GO:0008270">
    <property type="term" value="F:zinc ion binding"/>
    <property type="evidence" value="ECO:0007669"/>
    <property type="project" value="InterPro"/>
</dbReference>
<gene>
    <name evidence="10" type="ORF">GNLVRS02_ARAD1C01848g</name>
</gene>
<keyword evidence="3" id="KW-0862">Zinc</keyword>
<evidence type="ECO:0000256" key="1">
    <source>
        <dbReference type="ARBA" id="ARBA00004123"/>
    </source>
</evidence>
<evidence type="ECO:0000256" key="3">
    <source>
        <dbReference type="ARBA" id="ARBA00022833"/>
    </source>
</evidence>
<dbReference type="SMART" id="SM00066">
    <property type="entry name" value="GAL4"/>
    <property type="match status" value="1"/>
</dbReference>
<evidence type="ECO:0000256" key="5">
    <source>
        <dbReference type="ARBA" id="ARBA00023125"/>
    </source>
</evidence>
<proteinExistence type="predicted"/>
<feature type="compositionally biased region" description="Low complexity" evidence="8">
    <location>
        <begin position="744"/>
        <end position="754"/>
    </location>
</feature>
<dbReference type="PROSITE" id="PS00463">
    <property type="entry name" value="ZN2_CY6_FUNGAL_1"/>
    <property type="match status" value="1"/>
</dbReference>
<dbReference type="InterPro" id="IPR051711">
    <property type="entry name" value="Stress_Response_Reg"/>
</dbReference>
<feature type="compositionally biased region" description="Polar residues" evidence="8">
    <location>
        <begin position="755"/>
        <end position="771"/>
    </location>
</feature>
<evidence type="ECO:0000256" key="7">
    <source>
        <dbReference type="ARBA" id="ARBA00023242"/>
    </source>
</evidence>
<keyword evidence="6" id="KW-0804">Transcription</keyword>
<dbReference type="Pfam" id="PF00172">
    <property type="entry name" value="Zn_clus"/>
    <property type="match status" value="1"/>
</dbReference>
<dbReference type="InterPro" id="IPR036864">
    <property type="entry name" value="Zn2-C6_fun-type_DNA-bd_sf"/>
</dbReference>
<keyword evidence="2" id="KW-0479">Metal-binding</keyword>
<dbReference type="CDD" id="cd12148">
    <property type="entry name" value="fungal_TF_MHR"/>
    <property type="match status" value="1"/>
</dbReference>
<keyword evidence="7" id="KW-0539">Nucleus</keyword>
<dbReference type="PANTHER" id="PTHR47540">
    <property type="entry name" value="THIAMINE REPRESSIBLE GENES REGULATORY PROTEIN THI5"/>
    <property type="match status" value="1"/>
</dbReference>
<comment type="subcellular location">
    <subcellularLocation>
        <location evidence="1">Nucleus</location>
    </subcellularLocation>
</comment>
<keyword evidence="4" id="KW-0805">Transcription regulation</keyword>
<dbReference type="PROSITE" id="PS50048">
    <property type="entry name" value="ZN2_CY6_FUNGAL_2"/>
    <property type="match status" value="1"/>
</dbReference>
<feature type="region of interest" description="Disordered" evidence="8">
    <location>
        <begin position="715"/>
        <end position="771"/>
    </location>
</feature>
<reference evidence="10" key="2">
    <citation type="submission" date="2014-06" db="EMBL/GenBank/DDBJ databases">
        <title>The complete genome of Blastobotrys (Arxula) adeninivorans LS3 - a yeast of biotechnological interest.</title>
        <authorList>
            <person name="Kunze G."/>
            <person name="Gaillardin C."/>
            <person name="Czernicka M."/>
            <person name="Durrens P."/>
            <person name="Martin T."/>
            <person name="Boer E."/>
            <person name="Gabaldon T."/>
            <person name="Cruz J."/>
            <person name="Talla E."/>
            <person name="Marck C."/>
            <person name="Goffeau A."/>
            <person name="Barbe V."/>
            <person name="Baret P."/>
            <person name="Baronian K."/>
            <person name="Beier S."/>
            <person name="Bleykasten C."/>
            <person name="Bode R."/>
            <person name="Casaregola S."/>
            <person name="Despons L."/>
            <person name="Fairhead C."/>
            <person name="Giersberg M."/>
            <person name="Gierski P."/>
            <person name="Hahnel U."/>
            <person name="Hartmann A."/>
            <person name="Jankowska D."/>
            <person name="Jubin C."/>
            <person name="Jung P."/>
            <person name="Lafontaine I."/>
            <person name="Leh-Louis V."/>
            <person name="Lemaire M."/>
            <person name="Marcet-Houben M."/>
            <person name="Mascher M."/>
            <person name="Morel G."/>
            <person name="Richard G.-F."/>
            <person name="Riechen J."/>
            <person name="Sacerdot C."/>
            <person name="Sarkar A."/>
            <person name="Savel G."/>
            <person name="Schacherer J."/>
            <person name="Sherman D."/>
            <person name="Straub M.-L."/>
            <person name="Stein N."/>
            <person name="Thierry A."/>
            <person name="Trautwein-Schult A."/>
            <person name="Westhof E."/>
            <person name="Worch S."/>
            <person name="Dujon B."/>
            <person name="Souciet J.-L."/>
            <person name="Wincker P."/>
            <person name="Scholz U."/>
            <person name="Neuveglise N."/>
        </authorList>
    </citation>
    <scope>NUCLEOTIDE SEQUENCE</scope>
    <source>
        <strain evidence="10">LS3</strain>
    </source>
</reference>
<evidence type="ECO:0000259" key="9">
    <source>
        <dbReference type="PROSITE" id="PS50048"/>
    </source>
</evidence>
<accession>A0A060SZM7</accession>
<dbReference type="InterPro" id="IPR007219">
    <property type="entry name" value="XnlR_reg_dom"/>
</dbReference>